<dbReference type="SUPFAM" id="SSF53850">
    <property type="entry name" value="Periplasmic binding protein-like II"/>
    <property type="match status" value="1"/>
</dbReference>
<evidence type="ECO:0000313" key="7">
    <source>
        <dbReference type="EMBL" id="MDT0344196.1"/>
    </source>
</evidence>
<proteinExistence type="predicted"/>
<dbReference type="Proteomes" id="UP001183246">
    <property type="component" value="Unassembled WGS sequence"/>
</dbReference>
<dbReference type="EMBL" id="JAVREL010000008">
    <property type="protein sequence ID" value="MDT0344196.1"/>
    <property type="molecule type" value="Genomic_DNA"/>
</dbReference>
<feature type="chain" id="PRO_5045135288" evidence="6">
    <location>
        <begin position="28"/>
        <end position="441"/>
    </location>
</feature>
<evidence type="ECO:0000256" key="2">
    <source>
        <dbReference type="ARBA" id="ARBA00022729"/>
    </source>
</evidence>
<dbReference type="PROSITE" id="PS51257">
    <property type="entry name" value="PROKAR_LIPOPROTEIN"/>
    <property type="match status" value="1"/>
</dbReference>
<feature type="signal peptide" evidence="6">
    <location>
        <begin position="1"/>
        <end position="27"/>
    </location>
</feature>
<protein>
    <submittedName>
        <fullName evidence="7">Extracellular solute-binding protein</fullName>
    </submittedName>
</protein>
<name>A0ABU2MRD9_9ACTN</name>
<dbReference type="Gene3D" id="3.40.190.10">
    <property type="entry name" value="Periplasmic binding protein-like II"/>
    <property type="match status" value="1"/>
</dbReference>
<keyword evidence="1" id="KW-1003">Cell membrane</keyword>
<keyword evidence="8" id="KW-1185">Reference proteome</keyword>
<accession>A0ABU2MRD9</accession>
<keyword evidence="5" id="KW-0449">Lipoprotein</keyword>
<reference evidence="8" key="1">
    <citation type="submission" date="2023-07" db="EMBL/GenBank/DDBJ databases">
        <title>30 novel species of actinomycetes from the DSMZ collection.</title>
        <authorList>
            <person name="Nouioui I."/>
        </authorList>
    </citation>
    <scope>NUCLEOTIDE SEQUENCE [LARGE SCALE GENOMIC DNA]</scope>
    <source>
        <strain evidence="8">DSM 44938</strain>
    </source>
</reference>
<evidence type="ECO:0000256" key="1">
    <source>
        <dbReference type="ARBA" id="ARBA00022475"/>
    </source>
</evidence>
<evidence type="ECO:0000256" key="4">
    <source>
        <dbReference type="ARBA" id="ARBA00023139"/>
    </source>
</evidence>
<evidence type="ECO:0000313" key="8">
    <source>
        <dbReference type="Proteomes" id="UP001183246"/>
    </source>
</evidence>
<organism evidence="7 8">
    <name type="scientific">Streptomyces litchfieldiae</name>
    <dbReference type="NCBI Taxonomy" id="3075543"/>
    <lineage>
        <taxon>Bacteria</taxon>
        <taxon>Bacillati</taxon>
        <taxon>Actinomycetota</taxon>
        <taxon>Actinomycetes</taxon>
        <taxon>Kitasatosporales</taxon>
        <taxon>Streptomycetaceae</taxon>
        <taxon>Streptomyces</taxon>
    </lineage>
</organism>
<gene>
    <name evidence="7" type="ORF">RM590_16455</name>
</gene>
<comment type="caution">
    <text evidence="7">The sequence shown here is derived from an EMBL/GenBank/DDBJ whole genome shotgun (WGS) entry which is preliminary data.</text>
</comment>
<sequence>MLRPPLIRTPVAVAAIAAVLGTLTACGSDDEGSGGSDGPLEVWTRSADAPAATYERVFEAFTERTGIEIDYQPVVEFDTQIQGRAASRDLPDVFINDSASLGTYQSQGWLLPIDRESIAGGDSISEENWDVTRGVDGEYYGVPFSRQAFVTMIRKDWRDNVGLPVPETWEDLAALADAFATQDPDGNGQDDTFGMVVPGTTERGYIAWWASSYIWQGGGDFLAEAGDGRYESAFDSPGTIEAVNWIKERFCTPGHVQPGALTSTTLDARHFNNGEAGIYVTGPYNLAAYDDAPGRDTFEVIPTPAGPAGTTTLAEGENIYFGAGSDKTDAQRQLAEFLISPEAQQIAMAVEGDSEPVVRLPVNTELSAGEVRQDERWDLVQEQYDTDVRTFPSAIDFTPVKQAVAEGLNAIMSDCGSDVAAGVAQIDEDITAELEAQDLLP</sequence>
<evidence type="ECO:0000256" key="5">
    <source>
        <dbReference type="ARBA" id="ARBA00023288"/>
    </source>
</evidence>
<dbReference type="Pfam" id="PF01547">
    <property type="entry name" value="SBP_bac_1"/>
    <property type="match status" value="1"/>
</dbReference>
<dbReference type="PANTHER" id="PTHR43649">
    <property type="entry name" value="ARABINOSE-BINDING PROTEIN-RELATED"/>
    <property type="match status" value="1"/>
</dbReference>
<keyword evidence="2 6" id="KW-0732">Signal</keyword>
<dbReference type="PANTHER" id="PTHR43649:SF33">
    <property type="entry name" value="POLYGALACTURONAN_RHAMNOGALACTURONAN-BINDING PROTEIN YTCQ"/>
    <property type="match status" value="1"/>
</dbReference>
<dbReference type="RefSeq" id="WP_311705318.1">
    <property type="nucleotide sequence ID" value="NZ_JAVREL010000008.1"/>
</dbReference>
<keyword evidence="4" id="KW-0564">Palmitate</keyword>
<dbReference type="InterPro" id="IPR006059">
    <property type="entry name" value="SBP"/>
</dbReference>
<evidence type="ECO:0000256" key="6">
    <source>
        <dbReference type="SAM" id="SignalP"/>
    </source>
</evidence>
<evidence type="ECO:0000256" key="3">
    <source>
        <dbReference type="ARBA" id="ARBA00023136"/>
    </source>
</evidence>
<keyword evidence="3" id="KW-0472">Membrane</keyword>
<dbReference type="InterPro" id="IPR050490">
    <property type="entry name" value="Bact_solute-bd_prot1"/>
</dbReference>